<dbReference type="Proteomes" id="UP000075606">
    <property type="component" value="Unassembled WGS sequence"/>
</dbReference>
<evidence type="ECO:0000313" key="3">
    <source>
        <dbReference type="EMBL" id="KYG73388.1"/>
    </source>
</evidence>
<evidence type="ECO:0000259" key="2">
    <source>
        <dbReference type="Pfam" id="PF02517"/>
    </source>
</evidence>
<organism evidence="3 4">
    <name type="scientific">Roseivirga spongicola</name>
    <dbReference type="NCBI Taxonomy" id="333140"/>
    <lineage>
        <taxon>Bacteria</taxon>
        <taxon>Pseudomonadati</taxon>
        <taxon>Bacteroidota</taxon>
        <taxon>Cytophagia</taxon>
        <taxon>Cytophagales</taxon>
        <taxon>Roseivirgaceae</taxon>
        <taxon>Roseivirga</taxon>
    </lineage>
</organism>
<dbReference type="AlphaFoldDB" id="A0A150X3U1"/>
<reference evidence="3 4" key="1">
    <citation type="submission" date="2016-01" db="EMBL/GenBank/DDBJ databases">
        <title>Genome sequencing of Roseivirga spongicola UST030701-084.</title>
        <authorList>
            <person name="Selvaratnam C."/>
            <person name="Thevarajoo S."/>
            <person name="Goh K.M."/>
            <person name="Ee R."/>
            <person name="Chan K.-G."/>
            <person name="Chong C.S."/>
        </authorList>
    </citation>
    <scope>NUCLEOTIDE SEQUENCE [LARGE SCALE GENOMIC DNA]</scope>
    <source>
        <strain evidence="3 4">UST030701-084</strain>
    </source>
</reference>
<keyword evidence="4" id="KW-1185">Reference proteome</keyword>
<dbReference type="GO" id="GO:0080120">
    <property type="term" value="P:CAAX-box protein maturation"/>
    <property type="evidence" value="ECO:0007669"/>
    <property type="project" value="UniProtKB-ARBA"/>
</dbReference>
<dbReference type="Pfam" id="PF02517">
    <property type="entry name" value="Rce1-like"/>
    <property type="match status" value="1"/>
</dbReference>
<keyword evidence="1" id="KW-0812">Transmembrane</keyword>
<dbReference type="OrthoDB" id="847268at2"/>
<dbReference type="EMBL" id="LRPC01000028">
    <property type="protein sequence ID" value="KYG73388.1"/>
    <property type="molecule type" value="Genomic_DNA"/>
</dbReference>
<feature type="domain" description="CAAX prenyl protease 2/Lysostaphin resistance protein A-like" evidence="2">
    <location>
        <begin position="154"/>
        <end position="218"/>
    </location>
</feature>
<keyword evidence="1" id="KW-0472">Membrane</keyword>
<evidence type="ECO:0000313" key="4">
    <source>
        <dbReference type="Proteomes" id="UP000075606"/>
    </source>
</evidence>
<proteinExistence type="predicted"/>
<feature type="transmembrane region" description="Helical" evidence="1">
    <location>
        <begin position="69"/>
        <end position="87"/>
    </location>
</feature>
<gene>
    <name evidence="3" type="ORF">AWW68_11825</name>
</gene>
<dbReference type="InterPro" id="IPR003675">
    <property type="entry name" value="Rce1/LyrA-like_dom"/>
</dbReference>
<name>A0A150X3U1_9BACT</name>
<dbReference type="GO" id="GO:0004175">
    <property type="term" value="F:endopeptidase activity"/>
    <property type="evidence" value="ECO:0007669"/>
    <property type="project" value="UniProtKB-ARBA"/>
</dbReference>
<feature type="transmembrane region" description="Helical" evidence="1">
    <location>
        <begin position="107"/>
        <end position="135"/>
    </location>
</feature>
<accession>A0A150X3U1</accession>
<feature type="transmembrane region" description="Helical" evidence="1">
    <location>
        <begin position="210"/>
        <end position="226"/>
    </location>
</feature>
<evidence type="ECO:0000256" key="1">
    <source>
        <dbReference type="SAM" id="Phobius"/>
    </source>
</evidence>
<protein>
    <recommendedName>
        <fullName evidence="2">CAAX prenyl protease 2/Lysostaphin resistance protein A-like domain-containing protein</fullName>
    </recommendedName>
</protein>
<keyword evidence="1" id="KW-1133">Transmembrane helix</keyword>
<feature type="transmembrane region" description="Helical" evidence="1">
    <location>
        <begin position="179"/>
        <end position="198"/>
    </location>
</feature>
<dbReference type="STRING" id="333140.AWW68_11825"/>
<dbReference type="RefSeq" id="WP_068221649.1">
    <property type="nucleotide sequence ID" value="NZ_CP139724.1"/>
</dbReference>
<comment type="caution">
    <text evidence="3">The sequence shown here is derived from an EMBL/GenBank/DDBJ whole genome shotgun (WGS) entry which is preliminary data.</text>
</comment>
<feature type="transmembrane region" description="Helical" evidence="1">
    <location>
        <begin position="32"/>
        <end position="57"/>
    </location>
</feature>
<sequence length="228" mass="26955">MNNITHEYHFLRGLFEGTKKLKPLKPSWNSSYLLRVLLFYLALDLVLNLIVAIPLFALFEEYFDTYQDIGESTLELLFYGVILAPILEELMFRMPLKYRESHLKVYFIVISLFFFAAHWSIGLLALATSITLATFSWKTKFKHDLAHYHKKYSREIFWVLTSLFALVHIFNYTPETIPFWVYPFMVIPQFISGFLFGIVRIRFGLRYSMLLHACLNLILISMEIIWPS</sequence>